<dbReference type="AlphaFoldDB" id="A0A351U7Z3"/>
<reference evidence="1" key="2">
    <citation type="submission" date="2020-01" db="EMBL/GenBank/DDBJ databases">
        <authorList>
            <person name="Campanaro S."/>
        </authorList>
    </citation>
    <scope>NUCLEOTIDE SEQUENCE</scope>
    <source>
        <strain evidence="1">AS06rmzACSIP_7</strain>
    </source>
</reference>
<evidence type="ECO:0000313" key="2">
    <source>
        <dbReference type="Proteomes" id="UP000777265"/>
    </source>
</evidence>
<evidence type="ECO:0000313" key="1">
    <source>
        <dbReference type="EMBL" id="NLW34162.1"/>
    </source>
</evidence>
<proteinExistence type="predicted"/>
<dbReference type="EMBL" id="JAAYEE010000028">
    <property type="protein sequence ID" value="NLW34162.1"/>
    <property type="molecule type" value="Genomic_DNA"/>
</dbReference>
<dbReference type="Proteomes" id="UP000777265">
    <property type="component" value="Unassembled WGS sequence"/>
</dbReference>
<sequence length="87" mass="10172">MEYEYTIKTYSMQMLEEKNIVVDPEKNIVYACRPDGACEIRDVSAEQIDHLSMLFNEMGKEGWELVQLLFRPSGAVSFWKRVLKQGH</sequence>
<organism evidence="1 2">
    <name type="scientific">Syntrophorhabdus aromaticivorans</name>
    <dbReference type="NCBI Taxonomy" id="328301"/>
    <lineage>
        <taxon>Bacteria</taxon>
        <taxon>Pseudomonadati</taxon>
        <taxon>Thermodesulfobacteriota</taxon>
        <taxon>Syntrophorhabdia</taxon>
        <taxon>Syntrophorhabdales</taxon>
        <taxon>Syntrophorhabdaceae</taxon>
        <taxon>Syntrophorhabdus</taxon>
    </lineage>
</organism>
<name>A0A351U7Z3_9BACT</name>
<reference evidence="1" key="1">
    <citation type="journal article" date="2020" name="Biotechnol. Biofuels">
        <title>New insights from the biogas microbiome by comprehensive genome-resolved metagenomics of nearly 1600 species originating from multiple anaerobic digesters.</title>
        <authorList>
            <person name="Campanaro S."/>
            <person name="Treu L."/>
            <person name="Rodriguez-R L.M."/>
            <person name="Kovalovszki A."/>
            <person name="Ziels R.M."/>
            <person name="Maus I."/>
            <person name="Zhu X."/>
            <person name="Kougias P.G."/>
            <person name="Basile A."/>
            <person name="Luo G."/>
            <person name="Schluter A."/>
            <person name="Konstantinidis K.T."/>
            <person name="Angelidaki I."/>
        </authorList>
    </citation>
    <scope>NUCLEOTIDE SEQUENCE</scope>
    <source>
        <strain evidence="1">AS06rmzACSIP_7</strain>
    </source>
</reference>
<evidence type="ECO:0008006" key="3">
    <source>
        <dbReference type="Google" id="ProtNLM"/>
    </source>
</evidence>
<comment type="caution">
    <text evidence="1">The sequence shown here is derived from an EMBL/GenBank/DDBJ whole genome shotgun (WGS) entry which is preliminary data.</text>
</comment>
<protein>
    <recommendedName>
        <fullName evidence="3">DUF4177 domain-containing protein</fullName>
    </recommendedName>
</protein>
<gene>
    <name evidence="1" type="ORF">GXY80_01585</name>
</gene>
<accession>A0A351U7Z3</accession>
<dbReference type="STRING" id="909663.GCA_000512235_02687"/>